<comment type="function">
    <text evidence="9">Essential for recycling GMP and indirectly, cGMP.</text>
</comment>
<proteinExistence type="inferred from homology"/>
<dbReference type="Gene3D" id="3.40.50.300">
    <property type="entry name" value="P-loop containing nucleotide triphosphate hydrolases"/>
    <property type="match status" value="1"/>
</dbReference>
<dbReference type="HOGENOM" id="CLU_001715_1_2_7"/>
<evidence type="ECO:0000256" key="7">
    <source>
        <dbReference type="ARBA" id="ARBA00022840"/>
    </source>
</evidence>
<dbReference type="eggNOG" id="COG0194">
    <property type="taxonomic scope" value="Bacteria"/>
</dbReference>
<comment type="subcellular location">
    <subcellularLocation>
        <location evidence="9">Cytoplasm</location>
    </subcellularLocation>
</comment>
<dbReference type="Proteomes" id="UP000008963">
    <property type="component" value="Chromosome"/>
</dbReference>
<dbReference type="HAMAP" id="MF_00328">
    <property type="entry name" value="Guanylate_kinase"/>
    <property type="match status" value="1"/>
</dbReference>
<evidence type="ECO:0000256" key="9">
    <source>
        <dbReference type="HAMAP-Rule" id="MF_00328"/>
    </source>
</evidence>
<accession>E1X4H4</accession>
<organism evidence="11 12">
    <name type="scientific">Halobacteriovorax marinus (strain ATCC BAA-682 / DSM 15412 / SJ)</name>
    <name type="common">Bacteriovorax marinus</name>
    <dbReference type="NCBI Taxonomy" id="862908"/>
    <lineage>
        <taxon>Bacteria</taxon>
        <taxon>Pseudomonadati</taxon>
        <taxon>Bdellovibrionota</taxon>
        <taxon>Bacteriovoracia</taxon>
        <taxon>Bacteriovoracales</taxon>
        <taxon>Halobacteriovoraceae</taxon>
        <taxon>Halobacteriovorax</taxon>
    </lineage>
</organism>
<evidence type="ECO:0000256" key="8">
    <source>
        <dbReference type="ARBA" id="ARBA00030128"/>
    </source>
</evidence>
<dbReference type="EC" id="2.7.4.8" evidence="2 9"/>
<dbReference type="InterPro" id="IPR020590">
    <property type="entry name" value="Guanylate_kinase_CS"/>
</dbReference>
<keyword evidence="9" id="KW-0963">Cytoplasm</keyword>
<dbReference type="GO" id="GO:0005829">
    <property type="term" value="C:cytosol"/>
    <property type="evidence" value="ECO:0007669"/>
    <property type="project" value="TreeGrafter"/>
</dbReference>
<dbReference type="Gene3D" id="3.30.63.10">
    <property type="entry name" value="Guanylate Kinase phosphate binding domain"/>
    <property type="match status" value="1"/>
</dbReference>
<dbReference type="InterPro" id="IPR008144">
    <property type="entry name" value="Guanylate_kin-like_dom"/>
</dbReference>
<feature type="domain" description="Guanylate kinase-like" evidence="10">
    <location>
        <begin position="4"/>
        <end position="183"/>
    </location>
</feature>
<gene>
    <name evidence="9 11" type="primary">gmk</name>
    <name evidence="11" type="ordered locus">BMS_0491</name>
</gene>
<protein>
    <recommendedName>
        <fullName evidence="3 9">Guanylate kinase</fullName>
        <ecNumber evidence="2 9">2.7.4.8</ecNumber>
    </recommendedName>
    <alternativeName>
        <fullName evidence="8 9">GMP kinase</fullName>
    </alternativeName>
</protein>
<evidence type="ECO:0000256" key="6">
    <source>
        <dbReference type="ARBA" id="ARBA00022777"/>
    </source>
</evidence>
<dbReference type="NCBIfam" id="TIGR03263">
    <property type="entry name" value="guanyl_kin"/>
    <property type="match status" value="1"/>
</dbReference>
<dbReference type="PROSITE" id="PS50052">
    <property type="entry name" value="GUANYLATE_KINASE_2"/>
    <property type="match status" value="1"/>
</dbReference>
<feature type="binding site" evidence="9">
    <location>
        <begin position="11"/>
        <end position="18"/>
    </location>
    <ligand>
        <name>ATP</name>
        <dbReference type="ChEBI" id="CHEBI:30616"/>
    </ligand>
</feature>
<dbReference type="FunFam" id="3.30.63.10:FF:000002">
    <property type="entry name" value="Guanylate kinase 1"/>
    <property type="match status" value="1"/>
</dbReference>
<evidence type="ECO:0000256" key="1">
    <source>
        <dbReference type="ARBA" id="ARBA00005790"/>
    </source>
</evidence>
<keyword evidence="12" id="KW-1185">Reference proteome</keyword>
<evidence type="ECO:0000313" key="11">
    <source>
        <dbReference type="EMBL" id="CBW25404.1"/>
    </source>
</evidence>
<dbReference type="InterPro" id="IPR027417">
    <property type="entry name" value="P-loop_NTPase"/>
</dbReference>
<dbReference type="PATRIC" id="fig|862908.3.peg.469"/>
<evidence type="ECO:0000313" key="12">
    <source>
        <dbReference type="Proteomes" id="UP000008963"/>
    </source>
</evidence>
<comment type="similarity">
    <text evidence="1 9">Belongs to the guanylate kinase family.</text>
</comment>
<dbReference type="InterPro" id="IPR017665">
    <property type="entry name" value="Guanylate_kinase"/>
</dbReference>
<evidence type="ECO:0000256" key="4">
    <source>
        <dbReference type="ARBA" id="ARBA00022679"/>
    </source>
</evidence>
<dbReference type="EMBL" id="FQ312005">
    <property type="protein sequence ID" value="CBW25404.1"/>
    <property type="molecule type" value="Genomic_DNA"/>
</dbReference>
<dbReference type="PANTHER" id="PTHR23117:SF13">
    <property type="entry name" value="GUANYLATE KINASE"/>
    <property type="match status" value="1"/>
</dbReference>
<dbReference type="AlphaFoldDB" id="E1X4H4"/>
<dbReference type="OrthoDB" id="5292045at2"/>
<dbReference type="InterPro" id="IPR008145">
    <property type="entry name" value="GK/Ca_channel_bsu"/>
</dbReference>
<keyword evidence="6 9" id="KW-0418">Kinase</keyword>
<dbReference type="RefSeq" id="WP_014243191.1">
    <property type="nucleotide sequence ID" value="NC_016620.1"/>
</dbReference>
<evidence type="ECO:0000256" key="2">
    <source>
        <dbReference type="ARBA" id="ARBA00012961"/>
    </source>
</evidence>
<dbReference type="PANTHER" id="PTHR23117">
    <property type="entry name" value="GUANYLATE KINASE-RELATED"/>
    <property type="match status" value="1"/>
</dbReference>
<dbReference type="SMART" id="SM00072">
    <property type="entry name" value="GuKc"/>
    <property type="match status" value="1"/>
</dbReference>
<keyword evidence="4 9" id="KW-0808">Transferase</keyword>
<sequence length="188" mass="21305">MSIGKIIVICAPSGTGKSTLIKKVKAEFTELIESVSYTTRPIREGEQNGVAYNFIDEKTFLEMKDDNEFLEWAKVHSNYYGTSKSFVESELEKGKNLLFDLDVQGADSFKAYFGDKAQIIFIAPPSIVELEKRLRGRGTDSTGVIQIRLENAKREVLRKDDYDFCVKNEELEVAFNDLKDVITKILNS</sequence>
<evidence type="ECO:0000256" key="5">
    <source>
        <dbReference type="ARBA" id="ARBA00022741"/>
    </source>
</evidence>
<comment type="catalytic activity">
    <reaction evidence="9">
        <text>GMP + ATP = GDP + ADP</text>
        <dbReference type="Rhea" id="RHEA:20780"/>
        <dbReference type="ChEBI" id="CHEBI:30616"/>
        <dbReference type="ChEBI" id="CHEBI:58115"/>
        <dbReference type="ChEBI" id="CHEBI:58189"/>
        <dbReference type="ChEBI" id="CHEBI:456216"/>
        <dbReference type="EC" id="2.7.4.8"/>
    </reaction>
</comment>
<dbReference type="PROSITE" id="PS00856">
    <property type="entry name" value="GUANYLATE_KINASE_1"/>
    <property type="match status" value="1"/>
</dbReference>
<dbReference type="SUPFAM" id="SSF52540">
    <property type="entry name" value="P-loop containing nucleoside triphosphate hydrolases"/>
    <property type="match status" value="1"/>
</dbReference>
<evidence type="ECO:0000259" key="10">
    <source>
        <dbReference type="PROSITE" id="PS50052"/>
    </source>
</evidence>
<dbReference type="CDD" id="cd00071">
    <property type="entry name" value="GMPK"/>
    <property type="match status" value="1"/>
</dbReference>
<name>E1X4H4_HALMS</name>
<reference evidence="12" key="1">
    <citation type="journal article" date="2013" name="ISME J.">
        <title>A small predatory core genome in the divergent marine Bacteriovorax marinus SJ and the terrestrial Bdellovibrio bacteriovorus.</title>
        <authorList>
            <person name="Crossman L.C."/>
            <person name="Chen H."/>
            <person name="Cerdeno-Tarraga A.M."/>
            <person name="Brooks K."/>
            <person name="Quail M.A."/>
            <person name="Pineiro S.A."/>
            <person name="Hobley L."/>
            <person name="Sockett R.E."/>
            <person name="Bentley S.D."/>
            <person name="Parkhill J."/>
            <person name="Williams H.N."/>
            <person name="Stine O.C."/>
        </authorList>
    </citation>
    <scope>NUCLEOTIDE SEQUENCE [LARGE SCALE GENOMIC DNA]</scope>
    <source>
        <strain evidence="12">ATCC BAA-682 / DSM 15412 / SJ</strain>
    </source>
</reference>
<keyword evidence="5 9" id="KW-0547">Nucleotide-binding</keyword>
<dbReference type="GO" id="GO:0004385">
    <property type="term" value="F:GMP kinase activity"/>
    <property type="evidence" value="ECO:0007669"/>
    <property type="project" value="UniProtKB-UniRule"/>
</dbReference>
<dbReference type="Pfam" id="PF00625">
    <property type="entry name" value="Guanylate_kin"/>
    <property type="match status" value="1"/>
</dbReference>
<dbReference type="STRING" id="862908.BMS_0491"/>
<dbReference type="GO" id="GO:0005524">
    <property type="term" value="F:ATP binding"/>
    <property type="evidence" value="ECO:0007669"/>
    <property type="project" value="UniProtKB-UniRule"/>
</dbReference>
<evidence type="ECO:0000256" key="3">
    <source>
        <dbReference type="ARBA" id="ARBA00016296"/>
    </source>
</evidence>
<keyword evidence="7 9" id="KW-0067">ATP-binding</keyword>
<dbReference type="KEGG" id="bmx:BMS_0491"/>